<dbReference type="Proteomes" id="UP000028488">
    <property type="component" value="Chromosome"/>
</dbReference>
<name>A0A076EQB4_RHOOP</name>
<gene>
    <name evidence="1" type="ORF">EP51_22875</name>
</gene>
<organism evidence="1 2">
    <name type="scientific">Rhodococcus opacus</name>
    <name type="common">Nocardia opaca</name>
    <dbReference type="NCBI Taxonomy" id="37919"/>
    <lineage>
        <taxon>Bacteria</taxon>
        <taxon>Bacillati</taxon>
        <taxon>Actinomycetota</taxon>
        <taxon>Actinomycetes</taxon>
        <taxon>Mycobacteriales</taxon>
        <taxon>Nocardiaceae</taxon>
        <taxon>Rhodococcus</taxon>
    </lineage>
</organism>
<evidence type="ECO:0000313" key="1">
    <source>
        <dbReference type="EMBL" id="AII07342.1"/>
    </source>
</evidence>
<dbReference type="NCBIfam" id="NF046112">
    <property type="entry name" value="MSMEG_6209_Nter"/>
    <property type="match status" value="1"/>
</dbReference>
<evidence type="ECO:0000313" key="2">
    <source>
        <dbReference type="Proteomes" id="UP000028488"/>
    </source>
</evidence>
<dbReference type="EMBL" id="CP008947">
    <property type="protein sequence ID" value="AII07342.1"/>
    <property type="molecule type" value="Genomic_DNA"/>
</dbReference>
<protein>
    <submittedName>
        <fullName evidence="1">Uncharacterized protein</fullName>
    </submittedName>
</protein>
<accession>A0A076EQB4</accession>
<sequence length="71" mass="8122">MIGDDELLQIEQVIERLTTRYPTVSPVDIEHIVRTVHKRLAKGRIRDFVPLLVEKAARRELSDRAATEAVS</sequence>
<dbReference type="RefSeq" id="WP_037238125.1">
    <property type="nucleotide sequence ID" value="NZ_CP008947.1"/>
</dbReference>
<reference evidence="1 2" key="1">
    <citation type="submission" date="2014-07" db="EMBL/GenBank/DDBJ databases">
        <title>Genome Sequence of Rhodococcus opacus Strain R7, a Biodegrader of Mono- and Polycyclic Aromatic Hydrocarbons.</title>
        <authorList>
            <person name="Di Gennaro P."/>
            <person name="Zampolli J."/>
            <person name="Presti I."/>
            <person name="Cappelletti M."/>
            <person name="D'Ursi P."/>
            <person name="Orro A."/>
            <person name="Mezzelani A."/>
            <person name="Milanesi L."/>
        </authorList>
    </citation>
    <scope>NUCLEOTIDE SEQUENCE [LARGE SCALE GENOMIC DNA]</scope>
    <source>
        <strain evidence="1 2">R7</strain>
    </source>
</reference>
<proteinExistence type="predicted"/>
<dbReference type="AlphaFoldDB" id="A0A076EQB4"/>
<dbReference type="Gene3D" id="1.10.8.1060">
    <property type="entry name" value="Corynebacterium glutamicum thioredoxin-dependent arsenate reductase, N-terminal domain"/>
    <property type="match status" value="1"/>
</dbReference>
<dbReference type="eggNOG" id="ENOG5031VTP">
    <property type="taxonomic scope" value="Bacteria"/>
</dbReference>